<dbReference type="SUPFAM" id="SSF48350">
    <property type="entry name" value="GTPase activation domain, GAP"/>
    <property type="match status" value="1"/>
</dbReference>
<feature type="compositionally biased region" description="Basic residues" evidence="3">
    <location>
        <begin position="104"/>
        <end position="118"/>
    </location>
</feature>
<dbReference type="InterPro" id="IPR039767">
    <property type="entry name" value="RALBP1"/>
</dbReference>
<dbReference type="InterPro" id="IPR049041">
    <property type="entry name" value="RalBP1-like_Ral-bd"/>
</dbReference>
<dbReference type="Gene3D" id="1.10.555.10">
    <property type="entry name" value="Rho GTPase activation protein"/>
    <property type="match status" value="1"/>
</dbReference>
<evidence type="ECO:0000256" key="3">
    <source>
        <dbReference type="SAM" id="MobiDB-lite"/>
    </source>
</evidence>
<feature type="compositionally biased region" description="Acidic residues" evidence="3">
    <location>
        <begin position="697"/>
        <end position="719"/>
    </location>
</feature>
<dbReference type="Gene3D" id="1.20.58.90">
    <property type="match status" value="1"/>
</dbReference>
<evidence type="ECO:0000313" key="6">
    <source>
        <dbReference type="Proteomes" id="UP001634394"/>
    </source>
</evidence>
<evidence type="ECO:0000313" key="5">
    <source>
        <dbReference type="EMBL" id="KAL3887159.1"/>
    </source>
</evidence>
<dbReference type="SMART" id="SM00324">
    <property type="entry name" value="RhoGAP"/>
    <property type="match status" value="1"/>
</dbReference>
<dbReference type="GO" id="GO:0005096">
    <property type="term" value="F:GTPase activator activity"/>
    <property type="evidence" value="ECO:0007669"/>
    <property type="project" value="UniProtKB-KW"/>
</dbReference>
<feature type="region of interest" description="Disordered" evidence="3">
    <location>
        <begin position="76"/>
        <end position="124"/>
    </location>
</feature>
<organism evidence="5 6">
    <name type="scientific">Sinanodonta woodiana</name>
    <name type="common">Chinese pond mussel</name>
    <name type="synonym">Anodonta woodiana</name>
    <dbReference type="NCBI Taxonomy" id="1069815"/>
    <lineage>
        <taxon>Eukaryota</taxon>
        <taxon>Metazoa</taxon>
        <taxon>Spiralia</taxon>
        <taxon>Lophotrochozoa</taxon>
        <taxon>Mollusca</taxon>
        <taxon>Bivalvia</taxon>
        <taxon>Autobranchia</taxon>
        <taxon>Heteroconchia</taxon>
        <taxon>Palaeoheterodonta</taxon>
        <taxon>Unionida</taxon>
        <taxon>Unionoidea</taxon>
        <taxon>Unionidae</taxon>
        <taxon>Unioninae</taxon>
        <taxon>Sinanodonta</taxon>
    </lineage>
</organism>
<feature type="coiled-coil region" evidence="2">
    <location>
        <begin position="341"/>
        <end position="402"/>
    </location>
</feature>
<dbReference type="InterPro" id="IPR000198">
    <property type="entry name" value="RhoGAP_dom"/>
</dbReference>
<dbReference type="PANTHER" id="PTHR12783:SF5">
    <property type="entry name" value="RALA-BINDING PROTEIN 1"/>
    <property type="match status" value="1"/>
</dbReference>
<feature type="compositionally biased region" description="Polar residues" evidence="3">
    <location>
        <begin position="465"/>
        <end position="479"/>
    </location>
</feature>
<accession>A0ABD3XLT6</accession>
<keyword evidence="1" id="KW-0343">GTPase activation</keyword>
<feature type="region of interest" description="Disordered" evidence="3">
    <location>
        <begin position="436"/>
        <end position="589"/>
    </location>
</feature>
<feature type="compositionally biased region" description="Basic and acidic residues" evidence="3">
    <location>
        <begin position="76"/>
        <end position="103"/>
    </location>
</feature>
<proteinExistence type="predicted"/>
<name>A0ABD3XLT6_SINWO</name>
<dbReference type="FunFam" id="1.10.555.10:FF:000027">
    <property type="entry name" value="RalA-binding protein 1"/>
    <property type="match status" value="1"/>
</dbReference>
<dbReference type="Proteomes" id="UP001634394">
    <property type="component" value="Unassembled WGS sequence"/>
</dbReference>
<feature type="compositionally biased region" description="Basic and acidic residues" evidence="3">
    <location>
        <begin position="7"/>
        <end position="19"/>
    </location>
</feature>
<feature type="domain" description="Rho-GAP" evidence="4">
    <location>
        <begin position="138"/>
        <end position="330"/>
    </location>
</feature>
<gene>
    <name evidence="5" type="ORF">ACJMK2_027111</name>
</gene>
<feature type="region of interest" description="Disordered" evidence="3">
    <location>
        <begin position="807"/>
        <end position="830"/>
    </location>
</feature>
<evidence type="ECO:0000256" key="1">
    <source>
        <dbReference type="ARBA" id="ARBA00022468"/>
    </source>
</evidence>
<feature type="compositionally biased region" description="Polar residues" evidence="3">
    <location>
        <begin position="490"/>
        <end position="519"/>
    </location>
</feature>
<dbReference type="PANTHER" id="PTHR12783">
    <property type="entry name" value="RALA BINDING PROTEIN 1 RALBP1"/>
    <property type="match status" value="1"/>
</dbReference>
<dbReference type="AlphaFoldDB" id="A0ABD3XLT6"/>
<dbReference type="EMBL" id="JBJQND010000002">
    <property type="protein sequence ID" value="KAL3887159.1"/>
    <property type="molecule type" value="Genomic_DNA"/>
</dbReference>
<reference evidence="5 6" key="1">
    <citation type="submission" date="2024-11" db="EMBL/GenBank/DDBJ databases">
        <title>Chromosome-level genome assembly of the freshwater bivalve Anodonta woodiana.</title>
        <authorList>
            <person name="Chen X."/>
        </authorList>
    </citation>
    <scope>NUCLEOTIDE SEQUENCE [LARGE SCALE GENOMIC DNA]</scope>
    <source>
        <strain evidence="5">MN2024</strain>
        <tissue evidence="5">Gills</tissue>
    </source>
</reference>
<dbReference type="EMBL" id="JBJQND010000002">
    <property type="protein sequence ID" value="KAL3887160.1"/>
    <property type="molecule type" value="Genomic_DNA"/>
</dbReference>
<comment type="caution">
    <text evidence="5">The sequence shown here is derived from an EMBL/GenBank/DDBJ whole genome shotgun (WGS) entry which is preliminary data.</text>
</comment>
<feature type="compositionally biased region" description="Basic and acidic residues" evidence="3">
    <location>
        <begin position="641"/>
        <end position="650"/>
    </location>
</feature>
<protein>
    <recommendedName>
        <fullName evidence="4">Rho-GAP domain-containing protein</fullName>
    </recommendedName>
</protein>
<feature type="compositionally biased region" description="Polar residues" evidence="3">
    <location>
        <begin position="671"/>
        <end position="680"/>
    </location>
</feature>
<sequence>MSFESSDQEKSYTDDGKKKDASKKKDKKDKKEKGYIMFDEDDSGEELVLTDELKSPSKMKKAKAFRFAKKDIFQKTKEKEKDEKKDKDSKKEEKEKKKEEKEGKKHKSKDKKKPKHGHHDSVSSLTTEVTYDKPIFGVPLSVAVERNRSHDGIELPAIFRECIDYIEEHGLLCEGIYRISGVKSKVQHLKECYNRGEPVYLEEHEPNIVASLLKLFLRDLPEPVLTNALMPKFEEASTIKSEKKRVEAFHKLIHELPVCNRLLLSWMIVHMTHVIEKQRENKMTLQNVSIVLSPTMQISHRVLNVLFSYTKQLFRDRVIKKYVPPLKPATSKWSLELPDNTTALEEELAKQESLLNQLHQELNAGTEDPIKAEQLWEVQRVVTQLKRKIKLGKKKSETAEQKKKNTEEFSKKNVVFEDEELCLELREIPKDIGVAEQSDTNITKETDSKATAADGRMTLKDLAKQSGSSGDLAKQSGSTDDLAKQRESTGDLSKQSGSTVELSKQSGSTVELSKQSGSTGELAKHSGSTGDVCGERKLKELKQDLSKKSDSDQKDSVEIKVEKDVTDEVMEHEEVQAKTEQVPESGVEQLASQNVEPIAVVKEKNASSTQETGGNVKRFHIVALEESQAAQYNEVKTTTQEVRDDSEEKTNLLTLEDMTDSADDVGRSNEDISQQNGSSTDEFENSLEEILERDAVDVETEMEVNEQEMPETVFDDDEDVSKAREEASDEGLDFPTPTPPDIEEFRMFAEQPVMDDEYQALLEEEYALKLEEEELVQLESELRQKIETEKSEIERLHQEIAELQYLRQDSDLEDMSTSSESSYESDDEEDLQEILDQLLNENEELERENAELGQKVHEERMICLGVKVQIRLLQQKQLGDSLGSDAFLEKDSLIEL</sequence>
<feature type="region of interest" description="Disordered" evidence="3">
    <location>
        <begin position="635"/>
        <end position="741"/>
    </location>
</feature>
<dbReference type="InterPro" id="IPR008936">
    <property type="entry name" value="Rho_GTPase_activation_prot"/>
</dbReference>
<evidence type="ECO:0000256" key="2">
    <source>
        <dbReference type="SAM" id="Coils"/>
    </source>
</evidence>
<dbReference type="Pfam" id="PF20924">
    <property type="entry name" value="RLIP76_Ral-bd"/>
    <property type="match status" value="1"/>
</dbReference>
<dbReference type="Pfam" id="PF00620">
    <property type="entry name" value="RhoGAP"/>
    <property type="match status" value="1"/>
</dbReference>
<keyword evidence="6" id="KW-1185">Reference proteome</keyword>
<keyword evidence="2" id="KW-0175">Coiled coil</keyword>
<feature type="compositionally biased region" description="Basic and acidic residues" evidence="3">
    <location>
        <begin position="533"/>
        <end position="566"/>
    </location>
</feature>
<dbReference type="GO" id="GO:0031267">
    <property type="term" value="F:small GTPase binding"/>
    <property type="evidence" value="ECO:0007669"/>
    <property type="project" value="UniProtKB-ARBA"/>
</dbReference>
<evidence type="ECO:0000259" key="4">
    <source>
        <dbReference type="PROSITE" id="PS50238"/>
    </source>
</evidence>
<dbReference type="PROSITE" id="PS50238">
    <property type="entry name" value="RHOGAP"/>
    <property type="match status" value="1"/>
</dbReference>
<feature type="region of interest" description="Disordered" evidence="3">
    <location>
        <begin position="1"/>
        <end position="37"/>
    </location>
</feature>